<dbReference type="EMBL" id="KZ308279">
    <property type="protein sequence ID" value="KAG8226400.1"/>
    <property type="molecule type" value="Genomic_DNA"/>
</dbReference>
<evidence type="ECO:0000313" key="3">
    <source>
        <dbReference type="Proteomes" id="UP000792457"/>
    </source>
</evidence>
<evidence type="ECO:0000256" key="1">
    <source>
        <dbReference type="SAM" id="MobiDB-lite"/>
    </source>
</evidence>
<protein>
    <submittedName>
        <fullName evidence="2">Uncharacterized protein</fullName>
    </submittedName>
</protein>
<reference evidence="2" key="1">
    <citation type="submission" date="2013-04" db="EMBL/GenBank/DDBJ databases">
        <authorList>
            <person name="Qu J."/>
            <person name="Murali S.C."/>
            <person name="Bandaranaike D."/>
            <person name="Bellair M."/>
            <person name="Blankenburg K."/>
            <person name="Chao H."/>
            <person name="Dinh H."/>
            <person name="Doddapaneni H."/>
            <person name="Downs B."/>
            <person name="Dugan-Rocha S."/>
            <person name="Elkadiri S."/>
            <person name="Gnanaolivu R.D."/>
            <person name="Hernandez B."/>
            <person name="Javaid M."/>
            <person name="Jayaseelan J.C."/>
            <person name="Lee S."/>
            <person name="Li M."/>
            <person name="Ming W."/>
            <person name="Munidasa M."/>
            <person name="Muniz J."/>
            <person name="Nguyen L."/>
            <person name="Ongeri F."/>
            <person name="Osuji N."/>
            <person name="Pu L.-L."/>
            <person name="Puazo M."/>
            <person name="Qu C."/>
            <person name="Quiroz J."/>
            <person name="Raj R."/>
            <person name="Weissenberger G."/>
            <person name="Xin Y."/>
            <person name="Zou X."/>
            <person name="Han Y."/>
            <person name="Richards S."/>
            <person name="Worley K."/>
            <person name="Muzny D."/>
            <person name="Gibbs R."/>
        </authorList>
    </citation>
    <scope>NUCLEOTIDE SEQUENCE</scope>
    <source>
        <strain evidence="2">Sampled in the wild</strain>
    </source>
</reference>
<dbReference type="Proteomes" id="UP000792457">
    <property type="component" value="Unassembled WGS sequence"/>
</dbReference>
<dbReference type="AlphaFoldDB" id="A0A8K0NVU0"/>
<dbReference type="OrthoDB" id="331763at2759"/>
<organism evidence="2 3">
    <name type="scientific">Ladona fulva</name>
    <name type="common">Scarce chaser dragonfly</name>
    <name type="synonym">Libellula fulva</name>
    <dbReference type="NCBI Taxonomy" id="123851"/>
    <lineage>
        <taxon>Eukaryota</taxon>
        <taxon>Metazoa</taxon>
        <taxon>Ecdysozoa</taxon>
        <taxon>Arthropoda</taxon>
        <taxon>Hexapoda</taxon>
        <taxon>Insecta</taxon>
        <taxon>Pterygota</taxon>
        <taxon>Palaeoptera</taxon>
        <taxon>Odonata</taxon>
        <taxon>Epiprocta</taxon>
        <taxon>Anisoptera</taxon>
        <taxon>Libelluloidea</taxon>
        <taxon>Libellulidae</taxon>
        <taxon>Ladona</taxon>
    </lineage>
</organism>
<reference evidence="2" key="2">
    <citation type="submission" date="2017-10" db="EMBL/GenBank/DDBJ databases">
        <title>Ladona fulva Genome sequencing and assembly.</title>
        <authorList>
            <person name="Murali S."/>
            <person name="Richards S."/>
            <person name="Bandaranaike D."/>
            <person name="Bellair M."/>
            <person name="Blankenburg K."/>
            <person name="Chao H."/>
            <person name="Dinh H."/>
            <person name="Doddapaneni H."/>
            <person name="Dugan-Rocha S."/>
            <person name="Elkadiri S."/>
            <person name="Gnanaolivu R."/>
            <person name="Hernandez B."/>
            <person name="Skinner E."/>
            <person name="Javaid M."/>
            <person name="Lee S."/>
            <person name="Li M."/>
            <person name="Ming W."/>
            <person name="Munidasa M."/>
            <person name="Muniz J."/>
            <person name="Nguyen L."/>
            <person name="Hughes D."/>
            <person name="Osuji N."/>
            <person name="Pu L.-L."/>
            <person name="Puazo M."/>
            <person name="Qu C."/>
            <person name="Quiroz J."/>
            <person name="Raj R."/>
            <person name="Weissenberger G."/>
            <person name="Xin Y."/>
            <person name="Zou X."/>
            <person name="Han Y."/>
            <person name="Worley K."/>
            <person name="Muzny D."/>
            <person name="Gibbs R."/>
        </authorList>
    </citation>
    <scope>NUCLEOTIDE SEQUENCE</scope>
    <source>
        <strain evidence="2">Sampled in the wild</strain>
    </source>
</reference>
<comment type="caution">
    <text evidence="2">The sequence shown here is derived from an EMBL/GenBank/DDBJ whole genome shotgun (WGS) entry which is preliminary data.</text>
</comment>
<sequence>MTSPLAEEKIWFNKHIYEEAERRYYESKAQLLMKNGIIPRPSHFQIAPRNQLALIQMPKETQKKDNKHPNLEGDHLPLSPPLTPNAEKPQPPKGKDIKEMKNEADKEGMKKKRRKDRSKKKSTEDVVHVENSNVSL</sequence>
<gene>
    <name evidence="2" type="ORF">J437_LFUL011938</name>
</gene>
<name>A0A8K0NVU0_LADFU</name>
<feature type="region of interest" description="Disordered" evidence="1">
    <location>
        <begin position="57"/>
        <end position="136"/>
    </location>
</feature>
<feature type="compositionally biased region" description="Basic and acidic residues" evidence="1">
    <location>
        <begin position="93"/>
        <end position="108"/>
    </location>
</feature>
<evidence type="ECO:0000313" key="2">
    <source>
        <dbReference type="EMBL" id="KAG8226400.1"/>
    </source>
</evidence>
<keyword evidence="3" id="KW-1185">Reference proteome</keyword>
<accession>A0A8K0NVU0</accession>
<feature type="compositionally biased region" description="Basic residues" evidence="1">
    <location>
        <begin position="109"/>
        <end position="120"/>
    </location>
</feature>
<feature type="compositionally biased region" description="Basic and acidic residues" evidence="1">
    <location>
        <begin position="60"/>
        <end position="75"/>
    </location>
</feature>
<proteinExistence type="predicted"/>